<accession>A0ABN4LMA8</accession>
<dbReference type="EMBL" id="CP013926">
    <property type="protein sequence ID" value="AMJ75174.1"/>
    <property type="molecule type" value="Genomic_DNA"/>
</dbReference>
<feature type="transmembrane region" description="Helical" evidence="1">
    <location>
        <begin position="44"/>
        <end position="66"/>
    </location>
</feature>
<name>A0ABN4LMA8_9ALTE</name>
<reference evidence="2 3" key="1">
    <citation type="submission" date="2015-12" db="EMBL/GenBank/DDBJ databases">
        <title>Intraspecies pangenome expansion in the marine bacterium Alteromonas.</title>
        <authorList>
            <person name="Lopez-Perez M."/>
            <person name="Rodriguez-Valera F."/>
        </authorList>
    </citation>
    <scope>NUCLEOTIDE SEQUENCE [LARGE SCALE GENOMIC DNA]</scope>
    <source>
        <strain evidence="2 3">LMG 21861</strain>
    </source>
</reference>
<keyword evidence="3" id="KW-1185">Reference proteome</keyword>
<evidence type="ECO:0000313" key="2">
    <source>
        <dbReference type="EMBL" id="AMJ75174.1"/>
    </source>
</evidence>
<keyword evidence="1" id="KW-0812">Transmembrane</keyword>
<protein>
    <submittedName>
        <fullName evidence="2">Uncharacterized protein</fullName>
    </submittedName>
</protein>
<proteinExistence type="predicted"/>
<gene>
    <name evidence="2" type="ORF">AVL57_15105</name>
</gene>
<keyword evidence="1" id="KW-0472">Membrane</keyword>
<evidence type="ECO:0000256" key="1">
    <source>
        <dbReference type="SAM" id="Phobius"/>
    </source>
</evidence>
<organism evidence="2 3">
    <name type="scientific">Alteromonas stellipolaris</name>
    <dbReference type="NCBI Taxonomy" id="233316"/>
    <lineage>
        <taxon>Bacteria</taxon>
        <taxon>Pseudomonadati</taxon>
        <taxon>Pseudomonadota</taxon>
        <taxon>Gammaproteobacteria</taxon>
        <taxon>Alteromonadales</taxon>
        <taxon>Alteromonadaceae</taxon>
        <taxon>Alteromonas/Salinimonas group</taxon>
        <taxon>Alteromonas</taxon>
    </lineage>
</organism>
<dbReference type="Proteomes" id="UP000056750">
    <property type="component" value="Chromosome"/>
</dbReference>
<keyword evidence="1" id="KW-1133">Transmembrane helix</keyword>
<evidence type="ECO:0000313" key="3">
    <source>
        <dbReference type="Proteomes" id="UP000056750"/>
    </source>
</evidence>
<feature type="transmembrane region" description="Helical" evidence="1">
    <location>
        <begin position="86"/>
        <end position="104"/>
    </location>
</feature>
<sequence>MPRSEYLPLNTQRQALLLGIIVKVIKGNVLHDEFSFVVKMRTCAAHLSFTIPLLSAITTTFHFGIFLLKTNDSIELTVIKEGYPHIIYGLYLSFEGMTISLSFTRNLHFTWQL</sequence>